<dbReference type="RefSeq" id="WP_000898046.1">
    <property type="nucleotide sequence ID" value="NZ_CP072694.1"/>
</dbReference>
<gene>
    <name evidence="1" type="ORF">BK775_23855</name>
</gene>
<evidence type="ECO:0000313" key="1">
    <source>
        <dbReference type="EMBL" id="OUA20286.1"/>
    </source>
</evidence>
<protein>
    <submittedName>
        <fullName evidence="1">Fur-regulated basic protein FbpA</fullName>
    </submittedName>
</protein>
<evidence type="ECO:0000313" key="2">
    <source>
        <dbReference type="Proteomes" id="UP000195077"/>
    </source>
</evidence>
<sequence length="59" mass="7359">MLFLENRTYYEHRKKQLIINQLIDCGFYKDGKRQLYELKLLELEKYLKNIKKERVILHS</sequence>
<reference evidence="1 2" key="1">
    <citation type="submission" date="2016-10" db="EMBL/GenBank/DDBJ databases">
        <title>Comparative genomics of Bacillus thuringiensis reveals a path to pathogens against multiple invertebrate hosts.</title>
        <authorList>
            <person name="Zheng J."/>
            <person name="Gao Q."/>
            <person name="Liu H."/>
            <person name="Peng D."/>
            <person name="Ruan L."/>
            <person name="Sun M."/>
        </authorList>
    </citation>
    <scope>NUCLEOTIDE SEQUENCE [LARGE SCALE GENOMIC DNA]</scope>
    <source>
        <strain evidence="1">I13</strain>
    </source>
</reference>
<name>A0A9X6KTH3_BACTU</name>
<dbReference type="EMBL" id="NFEN01000124">
    <property type="protein sequence ID" value="OUA20286.1"/>
    <property type="molecule type" value="Genomic_DNA"/>
</dbReference>
<proteinExistence type="predicted"/>
<dbReference type="GeneID" id="67470841"/>
<dbReference type="Pfam" id="PF13076">
    <property type="entry name" value="Fur_reg_FbpA"/>
    <property type="match status" value="1"/>
</dbReference>
<dbReference type="AlphaFoldDB" id="A0A9X6KTH3"/>
<organism evidence="1 2">
    <name type="scientific">Bacillus thuringiensis</name>
    <dbReference type="NCBI Taxonomy" id="1428"/>
    <lineage>
        <taxon>Bacteria</taxon>
        <taxon>Bacillati</taxon>
        <taxon>Bacillota</taxon>
        <taxon>Bacilli</taxon>
        <taxon>Bacillales</taxon>
        <taxon>Bacillaceae</taxon>
        <taxon>Bacillus</taxon>
        <taxon>Bacillus cereus group</taxon>
    </lineage>
</organism>
<dbReference type="Proteomes" id="UP000195077">
    <property type="component" value="Unassembled WGS sequence"/>
</dbReference>
<dbReference type="InterPro" id="IPR025072">
    <property type="entry name" value="Fur_reg_FbpA"/>
</dbReference>
<comment type="caution">
    <text evidence="1">The sequence shown here is derived from an EMBL/GenBank/DDBJ whole genome shotgun (WGS) entry which is preliminary data.</text>
</comment>
<accession>A0A9X6KTH3</accession>
<dbReference type="SMR" id="A0A9X6KTH3"/>